<evidence type="ECO:0000256" key="6">
    <source>
        <dbReference type="ARBA" id="ARBA00023136"/>
    </source>
</evidence>
<gene>
    <name evidence="10" type="ordered locus">ACP_1600</name>
</gene>
<feature type="transmembrane region" description="Helical" evidence="7">
    <location>
        <begin position="20"/>
        <end position="40"/>
    </location>
</feature>
<protein>
    <submittedName>
        <fullName evidence="10">Putative permease</fullName>
    </submittedName>
</protein>
<evidence type="ECO:0000313" key="10">
    <source>
        <dbReference type="EMBL" id="ACO31394.1"/>
    </source>
</evidence>
<dbReference type="OrthoDB" id="5137249at2"/>
<dbReference type="Pfam" id="PF02687">
    <property type="entry name" value="FtsX"/>
    <property type="match status" value="2"/>
</dbReference>
<dbReference type="RefSeq" id="WP_015896726.1">
    <property type="nucleotide sequence ID" value="NC_012483.1"/>
</dbReference>
<keyword evidence="3" id="KW-1003">Cell membrane</keyword>
<dbReference type="PROSITE" id="PS51257">
    <property type="entry name" value="PROKAR_LIPOPROTEIN"/>
    <property type="match status" value="1"/>
</dbReference>
<evidence type="ECO:0000256" key="4">
    <source>
        <dbReference type="ARBA" id="ARBA00022692"/>
    </source>
</evidence>
<feature type="transmembrane region" description="Helical" evidence="7">
    <location>
        <begin position="431"/>
        <end position="454"/>
    </location>
</feature>
<keyword evidence="4 7" id="KW-0812">Transmembrane</keyword>
<evidence type="ECO:0000259" key="8">
    <source>
        <dbReference type="Pfam" id="PF02687"/>
    </source>
</evidence>
<dbReference type="InterPro" id="IPR003838">
    <property type="entry name" value="ABC3_permease_C"/>
</dbReference>
<evidence type="ECO:0000259" key="9">
    <source>
        <dbReference type="Pfam" id="PF12704"/>
    </source>
</evidence>
<comment type="similarity">
    <text evidence="2">Belongs to the ABC-4 integral membrane protein family. LolC/E subfamily.</text>
</comment>
<dbReference type="Pfam" id="PF12704">
    <property type="entry name" value="MacB_PCD"/>
    <property type="match status" value="1"/>
</dbReference>
<feature type="domain" description="MacB-like periplasmic core" evidence="9">
    <location>
        <begin position="22"/>
        <end position="235"/>
    </location>
</feature>
<comment type="subcellular location">
    <subcellularLocation>
        <location evidence="1">Cell membrane</location>
        <topology evidence="1">Multi-pass membrane protein</topology>
    </subcellularLocation>
</comment>
<evidence type="ECO:0000256" key="1">
    <source>
        <dbReference type="ARBA" id="ARBA00004651"/>
    </source>
</evidence>
<keyword evidence="5 7" id="KW-1133">Transmembrane helix</keyword>
<feature type="domain" description="ABC3 transporter permease C-terminal" evidence="8">
    <location>
        <begin position="661"/>
        <end position="777"/>
    </location>
</feature>
<dbReference type="GO" id="GO:0098797">
    <property type="term" value="C:plasma membrane protein complex"/>
    <property type="evidence" value="ECO:0007669"/>
    <property type="project" value="TreeGrafter"/>
</dbReference>
<feature type="transmembrane region" description="Helical" evidence="7">
    <location>
        <begin position="318"/>
        <end position="342"/>
    </location>
</feature>
<dbReference type="STRING" id="240015.ACP_1600"/>
<feature type="transmembrane region" description="Helical" evidence="7">
    <location>
        <begin position="752"/>
        <end position="771"/>
    </location>
</feature>
<reference evidence="10 11" key="1">
    <citation type="journal article" date="2009" name="Appl. Environ. Microbiol.">
        <title>Three genomes from the phylum Acidobacteria provide insight into the lifestyles of these microorganisms in soils.</title>
        <authorList>
            <person name="Ward N.L."/>
            <person name="Challacombe J.F."/>
            <person name="Janssen P.H."/>
            <person name="Henrissat B."/>
            <person name="Coutinho P.M."/>
            <person name="Wu M."/>
            <person name="Xie G."/>
            <person name="Haft D.H."/>
            <person name="Sait M."/>
            <person name="Badger J."/>
            <person name="Barabote R.D."/>
            <person name="Bradley B."/>
            <person name="Brettin T.S."/>
            <person name="Brinkac L.M."/>
            <person name="Bruce D."/>
            <person name="Creasy T."/>
            <person name="Daugherty S.C."/>
            <person name="Davidsen T.M."/>
            <person name="DeBoy R.T."/>
            <person name="Detter J.C."/>
            <person name="Dodson R.J."/>
            <person name="Durkin A.S."/>
            <person name="Ganapathy A."/>
            <person name="Gwinn-Giglio M."/>
            <person name="Han C.S."/>
            <person name="Khouri H."/>
            <person name="Kiss H."/>
            <person name="Kothari S.P."/>
            <person name="Madupu R."/>
            <person name="Nelson K.E."/>
            <person name="Nelson W.C."/>
            <person name="Paulsen I."/>
            <person name="Penn K."/>
            <person name="Ren Q."/>
            <person name="Rosovitz M.J."/>
            <person name="Selengut J.D."/>
            <person name="Shrivastava S."/>
            <person name="Sullivan S.A."/>
            <person name="Tapia R."/>
            <person name="Thompson L.S."/>
            <person name="Watkins K.L."/>
            <person name="Yang Q."/>
            <person name="Yu C."/>
            <person name="Zafar N."/>
            <person name="Zhou L."/>
            <person name="Kuske C.R."/>
        </authorList>
    </citation>
    <scope>NUCLEOTIDE SEQUENCE [LARGE SCALE GENOMIC DNA]</scope>
    <source>
        <strain evidence="11">ATCC 51196 / DSM 11244 / BCRC 80197 / JCM 7670 / NBRC 15755 / NCIMB 13165 / 161</strain>
    </source>
</reference>
<accession>C1F746</accession>
<keyword evidence="6 7" id="KW-0472">Membrane</keyword>
<feature type="domain" description="ABC3 transporter permease C-terminal" evidence="8">
    <location>
        <begin position="269"/>
        <end position="389"/>
    </location>
</feature>
<dbReference type="InterPro" id="IPR051447">
    <property type="entry name" value="Lipoprotein-release_system"/>
</dbReference>
<feature type="transmembrane region" description="Helical" evidence="7">
    <location>
        <begin position="655"/>
        <end position="675"/>
    </location>
</feature>
<keyword evidence="11" id="KW-1185">Reference proteome</keyword>
<evidence type="ECO:0000313" key="11">
    <source>
        <dbReference type="Proteomes" id="UP000002207"/>
    </source>
</evidence>
<evidence type="ECO:0000256" key="3">
    <source>
        <dbReference type="ARBA" id="ARBA00022475"/>
    </source>
</evidence>
<dbReference type="AlphaFoldDB" id="C1F746"/>
<evidence type="ECO:0000256" key="7">
    <source>
        <dbReference type="SAM" id="Phobius"/>
    </source>
</evidence>
<dbReference type="GO" id="GO:0044874">
    <property type="term" value="P:lipoprotein localization to outer membrane"/>
    <property type="evidence" value="ECO:0007669"/>
    <property type="project" value="TreeGrafter"/>
</dbReference>
<dbReference type="HOGENOM" id="CLU_005531_2_0_0"/>
<feature type="transmembrane region" description="Helical" evidence="7">
    <location>
        <begin position="711"/>
        <end position="732"/>
    </location>
</feature>
<dbReference type="EMBL" id="CP001472">
    <property type="protein sequence ID" value="ACO31394.1"/>
    <property type="molecule type" value="Genomic_DNA"/>
</dbReference>
<evidence type="ECO:0000256" key="2">
    <source>
        <dbReference type="ARBA" id="ARBA00005236"/>
    </source>
</evidence>
<feature type="transmembrane region" description="Helical" evidence="7">
    <location>
        <begin position="362"/>
        <end position="386"/>
    </location>
</feature>
<evidence type="ECO:0000256" key="5">
    <source>
        <dbReference type="ARBA" id="ARBA00022989"/>
    </source>
</evidence>
<proteinExistence type="inferred from homology"/>
<dbReference type="Proteomes" id="UP000002207">
    <property type="component" value="Chromosome"/>
</dbReference>
<organism evidence="10 11">
    <name type="scientific">Acidobacterium capsulatum (strain ATCC 51196 / DSM 11244 / BCRC 80197 / JCM 7670 / NBRC 15755 / NCIMB 13165 / 161)</name>
    <dbReference type="NCBI Taxonomy" id="240015"/>
    <lineage>
        <taxon>Bacteria</taxon>
        <taxon>Pseudomonadati</taxon>
        <taxon>Acidobacteriota</taxon>
        <taxon>Terriglobia</taxon>
        <taxon>Terriglobales</taxon>
        <taxon>Acidobacteriaceae</taxon>
        <taxon>Acidobacterium</taxon>
    </lineage>
</organism>
<dbReference type="eggNOG" id="COG0577">
    <property type="taxonomic scope" value="Bacteria"/>
</dbReference>
<feature type="transmembrane region" description="Helical" evidence="7">
    <location>
        <begin position="266"/>
        <end position="287"/>
    </location>
</feature>
<dbReference type="InParanoid" id="C1F746"/>
<dbReference type="InterPro" id="IPR025857">
    <property type="entry name" value="MacB_PCD"/>
</dbReference>
<name>C1F746_ACIC5</name>
<dbReference type="PANTHER" id="PTHR30489">
    <property type="entry name" value="LIPOPROTEIN-RELEASING SYSTEM TRANSMEMBRANE PROTEIN LOLE"/>
    <property type="match status" value="1"/>
</dbReference>
<dbReference type="KEGG" id="aca:ACP_1600"/>
<sequence length="787" mass="86860">MAVLQRKLVRDLLHIRGQAIAIILVIACGVAAFVTMRSMYRSLLRSQADYYARYRFADVFAELKRAPERAADRIREVPGVARVQPRVVMDVTLNVPGLDEPAVGRLISMPAENSGALNALFLRRGRFIEPHAANEAVASEAFASANHLQLGSTIQAIIQGRWQRLTVVGIALSPEYIYEIRGGASLFPDNRRFGVLWMSPEALQSALDMKGAFNSVAVSLRPHANELEVIASMDRILDRYGCLGAYGREDQISHRFISDEISQNRISAMIIPAIFLLVAAVLVHLSFTRVVSMQRSEIAVIKAFGFTSGQVAAHYVQFSLLIASAGYLLGCVVGWVFGIRLARLYAEFYRFPILIYRPEVSIFFWAGLICAGTAIAGALVPVLYAAALPPAEAMRPESPQQFRPTLLDRFNLRVRSAALRMMLRNLERRPWRALASAFAICTAIMIVVVEFGMLDSLDRIMDLQFRDTQREDITVTFNEARSAGIRQELAHLPGVIASEPFRDVPVRLRFQHRSHKTSLLGLSRDSRMRLMIDQQGRRALMPPDGVVLSTTLAELLHVVPGESVQVEILEGRRLVRSLPVAALVDEPLGTNAYIELPALNRLLQEGGSISGAFLQVDAAKQPLLYQSLKTLPAVASVAIKKTTVDSFRDTINRSMALSLGTLIIFAAIIAAGMIYNGARIALSERARELATLRILGFTRQEITSILLGEQAVITLFALPFGFAAGYGLSALLAARLQTELYRMPLVVRPTSYAWALLMVLFSAALSGNLVGRRIAHLDMISVLKSRE</sequence>
<dbReference type="PANTHER" id="PTHR30489:SF0">
    <property type="entry name" value="LIPOPROTEIN-RELEASING SYSTEM TRANSMEMBRANE PROTEIN LOLE"/>
    <property type="match status" value="1"/>
</dbReference>